<dbReference type="InterPro" id="IPR011009">
    <property type="entry name" value="Kinase-like_dom_sf"/>
</dbReference>
<dbReference type="SUPFAM" id="SSF56112">
    <property type="entry name" value="Protein kinase-like (PK-like)"/>
    <property type="match status" value="1"/>
</dbReference>
<organism evidence="1 2">
    <name type="scientific">Heracleum sosnowskyi</name>
    <dbReference type="NCBI Taxonomy" id="360622"/>
    <lineage>
        <taxon>Eukaryota</taxon>
        <taxon>Viridiplantae</taxon>
        <taxon>Streptophyta</taxon>
        <taxon>Embryophyta</taxon>
        <taxon>Tracheophyta</taxon>
        <taxon>Spermatophyta</taxon>
        <taxon>Magnoliopsida</taxon>
        <taxon>eudicotyledons</taxon>
        <taxon>Gunneridae</taxon>
        <taxon>Pentapetalae</taxon>
        <taxon>asterids</taxon>
        <taxon>campanulids</taxon>
        <taxon>Apiales</taxon>
        <taxon>Apiaceae</taxon>
        <taxon>Apioideae</taxon>
        <taxon>apioid superclade</taxon>
        <taxon>Tordylieae</taxon>
        <taxon>Tordyliinae</taxon>
        <taxon>Heracleum</taxon>
    </lineage>
</organism>
<evidence type="ECO:0000313" key="2">
    <source>
        <dbReference type="Proteomes" id="UP001237642"/>
    </source>
</evidence>
<dbReference type="Proteomes" id="UP001237642">
    <property type="component" value="Unassembled WGS sequence"/>
</dbReference>
<reference evidence="1" key="2">
    <citation type="submission" date="2023-05" db="EMBL/GenBank/DDBJ databases">
        <authorList>
            <person name="Schelkunov M.I."/>
        </authorList>
    </citation>
    <scope>NUCLEOTIDE SEQUENCE</scope>
    <source>
        <strain evidence="1">Hsosn_3</strain>
        <tissue evidence="1">Leaf</tissue>
    </source>
</reference>
<dbReference type="PANTHER" id="PTHR27006">
    <property type="entry name" value="PROMASTIGOTE SURFACE ANTIGEN PROTEIN PSA"/>
    <property type="match status" value="1"/>
</dbReference>
<keyword evidence="2" id="KW-1185">Reference proteome</keyword>
<proteinExistence type="predicted"/>
<comment type="caution">
    <text evidence="1">The sequence shown here is derived from an EMBL/GenBank/DDBJ whole genome shotgun (WGS) entry which is preliminary data.</text>
</comment>
<dbReference type="AlphaFoldDB" id="A0AAD8ITD7"/>
<name>A0AAD8ITD7_9APIA</name>
<dbReference type="Gene3D" id="3.30.200.20">
    <property type="entry name" value="Phosphorylase Kinase, domain 1"/>
    <property type="match status" value="1"/>
</dbReference>
<protein>
    <submittedName>
        <fullName evidence="1">Uncharacterized protein</fullName>
    </submittedName>
</protein>
<dbReference type="PANTHER" id="PTHR27006:SF606">
    <property type="entry name" value="INTERLEUKIN-1 RECEPTOR-ASSOCIATED KINASE 4"/>
    <property type="match status" value="1"/>
</dbReference>
<dbReference type="EMBL" id="JAUIZM010000003">
    <property type="protein sequence ID" value="KAK1391762.1"/>
    <property type="molecule type" value="Genomic_DNA"/>
</dbReference>
<evidence type="ECO:0000313" key="1">
    <source>
        <dbReference type="EMBL" id="KAK1391762.1"/>
    </source>
</evidence>
<sequence length="169" mass="19236">MDSLLAHLQHALKDLPIRGLRMFLTLREAQQQSRGYPHQRKTEATNHFAISNKLGQGGLGPVFKGVLQDKQEIVVKCLSETSKQGINEFMNEAWRLHQEGRSIELIEGEIIQDSCYIQEVLRLIHFALLCVQQSPDDRLNMSSVVPMLGSEGELPMPTQPGFFYRKIYS</sequence>
<reference evidence="1" key="1">
    <citation type="submission" date="2023-02" db="EMBL/GenBank/DDBJ databases">
        <title>Genome of toxic invasive species Heracleum sosnowskyi carries increased number of genes despite the absence of recent whole-genome duplications.</title>
        <authorList>
            <person name="Schelkunov M."/>
            <person name="Shtratnikova V."/>
            <person name="Makarenko M."/>
            <person name="Klepikova A."/>
            <person name="Omelchenko D."/>
            <person name="Novikova G."/>
            <person name="Obukhova E."/>
            <person name="Bogdanov V."/>
            <person name="Penin A."/>
            <person name="Logacheva M."/>
        </authorList>
    </citation>
    <scope>NUCLEOTIDE SEQUENCE</scope>
    <source>
        <strain evidence="1">Hsosn_3</strain>
        <tissue evidence="1">Leaf</tissue>
    </source>
</reference>
<accession>A0AAD8ITD7</accession>
<gene>
    <name evidence="1" type="ORF">POM88_010818</name>
</gene>